<dbReference type="Gene3D" id="1.10.287.1490">
    <property type="match status" value="1"/>
</dbReference>
<feature type="domain" description="Centromere protein Cenp-F leucine-rich repeat-containing" evidence="3">
    <location>
        <begin position="1798"/>
        <end position="1938"/>
    </location>
</feature>
<dbReference type="GO" id="GO:0045892">
    <property type="term" value="P:negative regulation of DNA-templated transcription"/>
    <property type="evidence" value="ECO:0007669"/>
    <property type="project" value="Ensembl"/>
</dbReference>
<evidence type="ECO:0000259" key="4">
    <source>
        <dbReference type="Pfam" id="PF10481"/>
    </source>
</evidence>
<dbReference type="GO" id="GO:0000278">
    <property type="term" value="P:mitotic cell cycle"/>
    <property type="evidence" value="ECO:0007669"/>
    <property type="project" value="Ensembl"/>
</dbReference>
<dbReference type="OrthoDB" id="10255522at2759"/>
<dbReference type="PANTHER" id="PTHR18874">
    <property type="entry name" value="CMF/LEK/CENP CELL DIVISION-RELATED"/>
    <property type="match status" value="1"/>
</dbReference>
<keyword evidence="1" id="KW-0175">Coiled coil</keyword>
<dbReference type="GO" id="GO:0140297">
    <property type="term" value="F:DNA-binding transcription factor binding"/>
    <property type="evidence" value="ECO:0007669"/>
    <property type="project" value="Ensembl"/>
</dbReference>
<dbReference type="GO" id="GO:0000940">
    <property type="term" value="C:outer kinetochore"/>
    <property type="evidence" value="ECO:0007669"/>
    <property type="project" value="Ensembl"/>
</dbReference>
<feature type="region of interest" description="Disordered" evidence="2">
    <location>
        <begin position="1403"/>
        <end position="1423"/>
    </location>
</feature>
<feature type="compositionally biased region" description="Polar residues" evidence="2">
    <location>
        <begin position="211"/>
        <end position="240"/>
    </location>
</feature>
<feature type="region of interest" description="Disordered" evidence="2">
    <location>
        <begin position="2577"/>
        <end position="2625"/>
    </location>
</feature>
<dbReference type="GO" id="GO:0045120">
    <property type="term" value="C:pronucleus"/>
    <property type="evidence" value="ECO:0007669"/>
    <property type="project" value="Ensembl"/>
</dbReference>
<feature type="compositionally biased region" description="Basic and acidic residues" evidence="2">
    <location>
        <begin position="670"/>
        <end position="698"/>
    </location>
</feature>
<dbReference type="CTD" id="1063"/>
<dbReference type="Pfam" id="PF10473">
    <property type="entry name" value="CENP-F_leu_zip"/>
    <property type="match status" value="2"/>
</dbReference>
<evidence type="ECO:0000256" key="2">
    <source>
        <dbReference type="SAM" id="MobiDB-lite"/>
    </source>
</evidence>
<evidence type="ECO:0000256" key="1">
    <source>
        <dbReference type="SAM" id="Coils"/>
    </source>
</evidence>
<feature type="region of interest" description="Disordered" evidence="2">
    <location>
        <begin position="211"/>
        <end position="258"/>
    </location>
</feature>
<dbReference type="KEGG" id="pmua:114594673"/>
<dbReference type="RefSeq" id="XP_028580483.1">
    <property type="nucleotide sequence ID" value="XM_028724650.1"/>
</dbReference>
<feature type="region of interest" description="Disordered" evidence="2">
    <location>
        <begin position="2434"/>
        <end position="2504"/>
    </location>
</feature>
<feature type="region of interest" description="Disordered" evidence="2">
    <location>
        <begin position="670"/>
        <end position="700"/>
    </location>
</feature>
<feature type="coiled-coil region" evidence="1">
    <location>
        <begin position="13"/>
        <end position="131"/>
    </location>
</feature>
<dbReference type="GO" id="GO:0005654">
    <property type="term" value="C:nucleoplasm"/>
    <property type="evidence" value="ECO:0007669"/>
    <property type="project" value="Ensembl"/>
</dbReference>
<reference evidence="5 6" key="1">
    <citation type="journal article" date="2019" name="Proc. Natl. Acad. Sci. U.S.A.">
        <title>Regulatory changes in pterin and carotenoid genes underlie balanced color polymorphisms in the wall lizard.</title>
        <authorList>
            <person name="Andrade P."/>
            <person name="Pinho C."/>
            <person name="Perez I de Lanuza G."/>
            <person name="Afonso S."/>
            <person name="Brejcha J."/>
            <person name="Rubin C.J."/>
            <person name="Wallerman O."/>
            <person name="Pereira P."/>
            <person name="Sabatino S.J."/>
            <person name="Bellati A."/>
            <person name="Pellitteri-Rosa D."/>
            <person name="Bosakova Z."/>
            <person name="Bunikis I."/>
            <person name="Carretero M.A."/>
            <person name="Feiner N."/>
            <person name="Marsik P."/>
            <person name="Pauperio F."/>
            <person name="Salvi D."/>
            <person name="Soler L."/>
            <person name="While G.M."/>
            <person name="Uller T."/>
            <person name="Font E."/>
            <person name="Andersson L."/>
            <person name="Carneiro M."/>
        </authorList>
    </citation>
    <scope>NUCLEOTIDE SEQUENCE</scope>
</reference>
<dbReference type="GO" id="GO:0042803">
    <property type="term" value="F:protein homodimerization activity"/>
    <property type="evidence" value="ECO:0007669"/>
    <property type="project" value="Ensembl"/>
</dbReference>
<feature type="coiled-coil region" evidence="1">
    <location>
        <begin position="2308"/>
        <end position="2397"/>
    </location>
</feature>
<dbReference type="PANTHER" id="PTHR18874:SF10">
    <property type="entry name" value="CENTROMERE PROTEIN F"/>
    <property type="match status" value="1"/>
</dbReference>
<feature type="coiled-coil region" evidence="1">
    <location>
        <begin position="959"/>
        <end position="1129"/>
    </location>
</feature>
<dbReference type="GO" id="GO:0000922">
    <property type="term" value="C:spindle pole"/>
    <property type="evidence" value="ECO:0007669"/>
    <property type="project" value="Ensembl"/>
</dbReference>
<protein>
    <submittedName>
        <fullName evidence="5">Centromere protein F</fullName>
    </submittedName>
</protein>
<feature type="coiled-coil region" evidence="1">
    <location>
        <begin position="1718"/>
        <end position="2273"/>
    </location>
</feature>
<reference evidence="5" key="3">
    <citation type="submission" date="2025-09" db="UniProtKB">
        <authorList>
            <consortium name="Ensembl"/>
        </authorList>
    </citation>
    <scope>IDENTIFICATION</scope>
</reference>
<dbReference type="GO" id="GO:0016202">
    <property type="term" value="P:regulation of striated muscle tissue development"/>
    <property type="evidence" value="ECO:0007669"/>
    <property type="project" value="Ensembl"/>
</dbReference>
<dbReference type="GO" id="GO:0097539">
    <property type="term" value="C:ciliary transition fiber"/>
    <property type="evidence" value="ECO:0007669"/>
    <property type="project" value="Ensembl"/>
</dbReference>
<dbReference type="GO" id="GO:0001822">
    <property type="term" value="P:kidney development"/>
    <property type="evidence" value="ECO:0007669"/>
    <property type="project" value="Ensembl"/>
</dbReference>
<feature type="compositionally biased region" description="Polar residues" evidence="2">
    <location>
        <begin position="2600"/>
        <end position="2613"/>
    </location>
</feature>
<dbReference type="RefSeq" id="XP_028580482.1">
    <property type="nucleotide sequence ID" value="XM_028724649.1"/>
</dbReference>
<accession>A0A670I382</accession>
<dbReference type="GO" id="GO:0036064">
    <property type="term" value="C:ciliary basal body"/>
    <property type="evidence" value="ECO:0007669"/>
    <property type="project" value="Ensembl"/>
</dbReference>
<dbReference type="GO" id="GO:0005930">
    <property type="term" value="C:axoneme"/>
    <property type="evidence" value="ECO:0007669"/>
    <property type="project" value="Ensembl"/>
</dbReference>
<sequence length="2625" mass="299219">MSWAVEEWKEGLSTRALHKIQELESQLEKLKKERQQRQFQLESLEAALQKQKQKVENEKNEGATLKRENQNLMELCDSLEKTRQKLSHELQVKETQVSVQEGQLLSSKKQTERLEQELKRYKYELEKSQKAFAAADISFNSTPQKNFAAPSTPSHNDSKFEELQVKYNKETEERRRLGAELKSVKCQVMKTIPSHPESTISRREIARQQASSSVFSWQQEKTPSRPLSSSQETPVSSGSMPSHFPWESGTTPSHKDWRSAKKEFTSSISDSCKDSSFIDKMKIQNQELRSRIQELERNLQIQTQDLKSTTAKLQETKLQLEHIKMESTEKDKALNKSRNEVTRINAQLDQTTNQHTASEEKVKRLSEELNCQRQNFERAQHSLQQKMKEKEKEYQEEASLQLNQVKTKLQGELHQAKNNYNLLQAELEKTKSAKQQLEKKVDDFSQKLSRADQATQAMQLKESELKKACEETKKQNGLLHCQSAQQLQEICQLKEELCVTKRLLQQSQNVIEDMKNKNCSLEKELKLLEENLSKQENPLTLEKMKLAVSELENQRDSLQQLLKHKENTIKELSVKLEDLEALQKVLTECEGLKKEVEVLSQWKKESGQRVNELVLEKEDLMSKICSLERALMTEQLKSNERVKALEGTNENLCVEIRNLKAMVEDKTAELEAERKAHNDLQDKTAASEEKHRKERENNSLKLSEFTKQVDVLQKTLETVAEEMLEKDRCMASLETSLASHVQLKSRFQKQCEELVRARDETERKLAAAEQRHKDFVREKEKHISELEAAVSEKQDLVTKTFTALEEKNKTLQALIAESDRQQAEILDLRSSNSFLEDTVQHLKVTPQTVSHEEPDALAPISLNKKLIEGVSDENLGLTIDISAVEQRNPDLMQTSFYLSRSQKEREESLLELSERPREKSLLLSKAEEESKRKCGSVEAENKNLECALREQACQSEVEKATFEKREKQLMNEHEELKCKVMTLEKKNNALLQQLGKMQAAPEETEILGQERAALHKMQHHNDVLLQEKEELVKELKIRDERAAGGFTVEKTSLGQLRGSVEEKEEELNKYQVQLELLQMDLEDREASVENYADQVKQLESALRAMEIKLEENETERERLNHELQALKDVENPYLELTEGKGNDQSAAHFNAVSKDNFSGQIGAKCSSVPHDLMPSQSDYVRLVASLHMTMSKLNELEKMFEHLQIEKSTLASQLKDSQLKCIAGAMAEELIGRINNVTEESAAFSGGLIDHSKIAAQSDIEQVPLIALECCDGLDCKGLKPSSKEIKMHFDGVKEKIFSLTNEYSSLQEQHSGMASKISELQSYIDMLKEENAALSTSLDHVTNSSFTTQVTPLLMNEEFHSDGKFPMRFPSCSKISSCTSSTLMESDIDYDQYKPSNEISDLDSNKQADLESTHEEHGHFLSEGNGSDTWACIMKQGRAMPERHHLKKRVEHLLREACEKSFRMLEDSFESHKNLEDEEIQKIQELLLSVRKEVDGLQKQNISESKQWQRKLNDVVLQVASKLPAEKKHPDLLPQELEEPLQGIDLGSQSLLCVDTEHQVQIPAKRAIGPLGQLELYGMSSESTTFEVENSKISARAGEANRTEDEESICQATGVKFRERGLLDLDTESRNATDISISSPNYPPELSFLPSQNTDAMPVNTLESQRAPEKPLLEVVQTCNKISKPFPDVEESSKRTDILLMEIQNLKSGLDSKDKELAAERTACAELDKAVVALEKEKGDLNESLKSVTFDNQQLSYSLMALGIELEKVKSDMEMYKARLSNTTETLEDLETDKADWTERLLETENELRRIKSEKANIENHALSMETDIEELQLKNEHLENENENKLKNIFGLQEQLHILVTERNQFSQDLSALLKDKEESDQMCQKMQETIKELESSKGDSAEFIRILEAEANTQAKLLRAAKADAHQLSTEKDRLLLQLQNLDQVMRALVLEKEAAQSQIEHLNEEKEVSLREYETLHSKLSISEMEYAKISKSLEGSLIEKGELATRLNSAQEELSQLRRGIEKLKTKIESDEKKRCHLAGKLKESERKADSLADRIENLERELQMSEDNLEDAILRAETAKAETETATAEIEIMRATLQSLECEVNALKLEKGSLERELKENQDKVSDLEGLNSMLVKQLEEREKEKVQIRGEFENALVSMESQLKLAREEVKLSHWEEENFKTKEQDLIDEVASVKEENGRLAHHLQEAKNKHSEMEHLLEVLAQQFQDLIQKLDDSDPFLEQLPKNETLQSSLEATEVELEAATSEKPAFLQKANNHQKIVQLKTEFDSFHHRFQHWLKAYTELKQEKKVMAKQIHELEIQLKKMDPGSDRNATAEEIRLELEELKELVEEKTAEADQNLDKYCTLIIDYDKLEEENEMLKTQVSLLNTRLKQSSDFSSSPLQSPGSQTKITNGLLVEKALSEDITKITVRRQRRHENRSNGESAPSPFPEAASKQTKRRTTFQQHSPKVSLENAEFESDGSTEVGGKGSSDVPPGNGSSCISHGAYLIPRASPCLVRPSLRSPPFTDHSQTTESDCFLENQKATPEGSKLQKINDVRLQEILAAGSPLDFAPRSPLSACNQSAQAVDGRSARTPSAIETKSPQSTEENELDKACHVQ</sequence>
<dbReference type="Pfam" id="PF10481">
    <property type="entry name" value="CENP-F_N"/>
    <property type="match status" value="1"/>
</dbReference>
<dbReference type="GO" id="GO:0070840">
    <property type="term" value="F:dynein complex binding"/>
    <property type="evidence" value="ECO:0007669"/>
    <property type="project" value="Ensembl"/>
</dbReference>
<dbReference type="GO" id="GO:0030496">
    <property type="term" value="C:midbody"/>
    <property type="evidence" value="ECO:0007669"/>
    <property type="project" value="Ensembl"/>
</dbReference>
<organism evidence="5 6">
    <name type="scientific">Podarcis muralis</name>
    <name type="common">Wall lizard</name>
    <name type="synonym">Lacerta muralis</name>
    <dbReference type="NCBI Taxonomy" id="64176"/>
    <lineage>
        <taxon>Eukaryota</taxon>
        <taxon>Metazoa</taxon>
        <taxon>Chordata</taxon>
        <taxon>Craniata</taxon>
        <taxon>Vertebrata</taxon>
        <taxon>Euteleostomi</taxon>
        <taxon>Lepidosauria</taxon>
        <taxon>Squamata</taxon>
        <taxon>Bifurcata</taxon>
        <taxon>Unidentata</taxon>
        <taxon>Episquamata</taxon>
        <taxon>Laterata</taxon>
        <taxon>Lacertibaenia</taxon>
        <taxon>Lacertidae</taxon>
        <taxon>Podarcis</taxon>
    </lineage>
</organism>
<dbReference type="InterPro" id="IPR018463">
    <property type="entry name" value="Centromere_CenpF_N"/>
</dbReference>
<evidence type="ECO:0000313" key="5">
    <source>
        <dbReference type="Ensembl" id="ENSPMRP00000006324.1"/>
    </source>
</evidence>
<dbReference type="GO" id="GO:0051310">
    <property type="term" value="P:metaphase chromosome alignment"/>
    <property type="evidence" value="ECO:0007669"/>
    <property type="project" value="Ensembl"/>
</dbReference>
<dbReference type="GO" id="GO:0016363">
    <property type="term" value="C:nuclear matrix"/>
    <property type="evidence" value="ECO:0007669"/>
    <property type="project" value="Ensembl"/>
</dbReference>
<feature type="coiled-coil region" evidence="1">
    <location>
        <begin position="278"/>
        <end position="471"/>
    </location>
</feature>
<feature type="region of interest" description="Disordered" evidence="2">
    <location>
        <begin position="2402"/>
        <end position="2422"/>
    </location>
</feature>
<dbReference type="GeneTree" id="ENSGT00730000111187"/>
<gene>
    <name evidence="5" type="primary">CENPF</name>
</gene>
<dbReference type="InterPro" id="IPR019513">
    <property type="entry name" value="Centromere_CenpF_leu-rich_rpt"/>
</dbReference>
<dbReference type="RefSeq" id="XP_028580484.1">
    <property type="nucleotide sequence ID" value="XM_028724651.1"/>
</dbReference>
<dbReference type="InterPro" id="IPR043513">
    <property type="entry name" value="Cenp-F"/>
</dbReference>
<feature type="compositionally biased region" description="Basic and acidic residues" evidence="2">
    <location>
        <begin position="1404"/>
        <end position="1421"/>
    </location>
</feature>
<proteinExistence type="predicted"/>
<evidence type="ECO:0000259" key="3">
    <source>
        <dbReference type="Pfam" id="PF10473"/>
    </source>
</evidence>
<dbReference type="GO" id="GO:0021591">
    <property type="term" value="P:ventricular system development"/>
    <property type="evidence" value="ECO:0007669"/>
    <property type="project" value="Ensembl"/>
</dbReference>
<feature type="coiled-coil region" evidence="1">
    <location>
        <begin position="160"/>
        <end position="187"/>
    </location>
</feature>
<keyword evidence="6" id="KW-1185">Reference proteome</keyword>
<reference evidence="5" key="2">
    <citation type="submission" date="2025-08" db="UniProtKB">
        <authorList>
            <consortium name="Ensembl"/>
        </authorList>
    </citation>
    <scope>IDENTIFICATION</scope>
</reference>
<dbReference type="Ensembl" id="ENSPMRT00000006735.1">
    <property type="protein sequence ID" value="ENSPMRP00000006324.1"/>
    <property type="gene ID" value="ENSPMRG00000004279.1"/>
</dbReference>
<feature type="coiled-coil region" evidence="1">
    <location>
        <begin position="511"/>
        <end position="582"/>
    </location>
</feature>
<dbReference type="GO" id="GO:0005635">
    <property type="term" value="C:nuclear envelope"/>
    <property type="evidence" value="ECO:0007669"/>
    <property type="project" value="Ensembl"/>
</dbReference>
<dbReference type="GO" id="GO:0005813">
    <property type="term" value="C:centrosome"/>
    <property type="evidence" value="ECO:0007669"/>
    <property type="project" value="Ensembl"/>
</dbReference>
<dbReference type="GO" id="GO:0015031">
    <property type="term" value="P:protein transport"/>
    <property type="evidence" value="ECO:0007669"/>
    <property type="project" value="Ensembl"/>
</dbReference>
<dbReference type="SUPFAM" id="SSF57997">
    <property type="entry name" value="Tropomyosin"/>
    <property type="match status" value="1"/>
</dbReference>
<feature type="domain" description="Centromere protein Cenp-F N-terminal" evidence="4">
    <location>
        <begin position="1"/>
        <end position="305"/>
    </location>
</feature>
<dbReference type="OMA" id="EQPNEQH"/>
<dbReference type="GO" id="GO:0008017">
    <property type="term" value="F:microtubule binding"/>
    <property type="evidence" value="ECO:0007669"/>
    <property type="project" value="InterPro"/>
</dbReference>
<feature type="domain" description="Centromere protein Cenp-F leucine-rich repeat-containing" evidence="3">
    <location>
        <begin position="2036"/>
        <end position="2174"/>
    </location>
</feature>
<name>A0A670I382_PODMU</name>
<evidence type="ECO:0000313" key="6">
    <source>
        <dbReference type="Proteomes" id="UP000472272"/>
    </source>
</evidence>
<feature type="compositionally biased region" description="Low complexity" evidence="2">
    <location>
        <begin position="2402"/>
        <end position="2415"/>
    </location>
</feature>
<dbReference type="Proteomes" id="UP000472272">
    <property type="component" value="Chromosome 3"/>
</dbReference>
<dbReference type="GO" id="GO:0010389">
    <property type="term" value="P:regulation of G2/M transition of mitotic cell cycle"/>
    <property type="evidence" value="ECO:0007669"/>
    <property type="project" value="Ensembl"/>
</dbReference>
<dbReference type="GeneID" id="114594673"/>